<gene>
    <name evidence="1" type="ORF">LCGC14_2981540</name>
</gene>
<comment type="caution">
    <text evidence="1">The sequence shown here is derived from an EMBL/GenBank/DDBJ whole genome shotgun (WGS) entry which is preliminary data.</text>
</comment>
<dbReference type="EMBL" id="LAZR01060904">
    <property type="protein sequence ID" value="KKK64704.1"/>
    <property type="molecule type" value="Genomic_DNA"/>
</dbReference>
<accession>A0A0F8ZDY4</accession>
<dbReference type="AlphaFoldDB" id="A0A0F8ZDY4"/>
<evidence type="ECO:0000313" key="1">
    <source>
        <dbReference type="EMBL" id="KKK64704.1"/>
    </source>
</evidence>
<feature type="non-terminal residue" evidence="1">
    <location>
        <position position="61"/>
    </location>
</feature>
<proteinExistence type="predicted"/>
<reference evidence="1" key="1">
    <citation type="journal article" date="2015" name="Nature">
        <title>Complex archaea that bridge the gap between prokaryotes and eukaryotes.</title>
        <authorList>
            <person name="Spang A."/>
            <person name="Saw J.H."/>
            <person name="Jorgensen S.L."/>
            <person name="Zaremba-Niedzwiedzka K."/>
            <person name="Martijn J."/>
            <person name="Lind A.E."/>
            <person name="van Eijk R."/>
            <person name="Schleper C."/>
            <person name="Guy L."/>
            <person name="Ettema T.J."/>
        </authorList>
    </citation>
    <scope>NUCLEOTIDE SEQUENCE</scope>
</reference>
<protein>
    <submittedName>
        <fullName evidence="1">Uncharacterized protein</fullName>
    </submittedName>
</protein>
<sequence length="61" mass="6532">MTGFPDWLVPVNISRQELAEITNRPKYGGAQSASLIKVVMNGTTDTLVLLSALGKTYGGHI</sequence>
<organism evidence="1">
    <name type="scientific">marine sediment metagenome</name>
    <dbReference type="NCBI Taxonomy" id="412755"/>
    <lineage>
        <taxon>unclassified sequences</taxon>
        <taxon>metagenomes</taxon>
        <taxon>ecological metagenomes</taxon>
    </lineage>
</organism>
<name>A0A0F8ZDY4_9ZZZZ</name>